<dbReference type="Proteomes" id="UP001244207">
    <property type="component" value="Unassembled WGS sequence"/>
</dbReference>
<evidence type="ECO:0000313" key="4">
    <source>
        <dbReference type="Proteomes" id="UP001244207"/>
    </source>
</evidence>
<feature type="region of interest" description="Disordered" evidence="2">
    <location>
        <begin position="231"/>
        <end position="260"/>
    </location>
</feature>
<evidence type="ECO:0000256" key="2">
    <source>
        <dbReference type="SAM" id="MobiDB-lite"/>
    </source>
</evidence>
<name>A0AAD8UFI2_GLOAC</name>
<dbReference type="RefSeq" id="XP_060360633.1">
    <property type="nucleotide sequence ID" value="XM_060509126.1"/>
</dbReference>
<dbReference type="EMBL" id="JAHMHS010000114">
    <property type="protein sequence ID" value="KAK1716703.1"/>
    <property type="molecule type" value="Genomic_DNA"/>
</dbReference>
<evidence type="ECO:0000256" key="1">
    <source>
        <dbReference type="SAM" id="Coils"/>
    </source>
</evidence>
<proteinExistence type="predicted"/>
<comment type="caution">
    <text evidence="3">The sequence shown here is derived from an EMBL/GenBank/DDBJ whole genome shotgun (WGS) entry which is preliminary data.</text>
</comment>
<gene>
    <name evidence="3" type="ORF">BDZ83DRAFT_634753</name>
</gene>
<dbReference type="AlphaFoldDB" id="A0AAD8UFI2"/>
<sequence>MSGLIESIKAHWSRVTCCGCGSVYPEPCLSIRDQRCASREEVLTLTADCEVAIAEREDINNQVRAFKQDENRLHETLAREDAYIKSLEAALEEARSRRIKTREEHNTRWADFTKNFDGHRDTINKSGHLVDQLHEAMRRMHALNPRHNTNNSLEDYDQSQEDKENIRPRRQVCSIPHTYFSSDVNQPSGGEWARMVREGTTKDQAVASWVFATLDAQSELDRGVGANDTCSNQTLSSARGQRRRKSCGQRHRYRPYDSRC</sequence>
<feature type="region of interest" description="Disordered" evidence="2">
    <location>
        <begin position="145"/>
        <end position="166"/>
    </location>
</feature>
<feature type="compositionally biased region" description="Basic residues" evidence="2">
    <location>
        <begin position="240"/>
        <end position="253"/>
    </location>
</feature>
<feature type="coiled-coil region" evidence="1">
    <location>
        <begin position="77"/>
        <end position="104"/>
    </location>
</feature>
<reference evidence="3" key="1">
    <citation type="submission" date="2021-12" db="EMBL/GenBank/DDBJ databases">
        <title>Comparative genomics, transcriptomics and evolutionary studies reveal genomic signatures of adaptation to plant cell wall in hemibiotrophic fungi.</title>
        <authorList>
            <consortium name="DOE Joint Genome Institute"/>
            <person name="Baroncelli R."/>
            <person name="Diaz J.F."/>
            <person name="Benocci T."/>
            <person name="Peng M."/>
            <person name="Battaglia E."/>
            <person name="Haridas S."/>
            <person name="Andreopoulos W."/>
            <person name="Labutti K."/>
            <person name="Pangilinan J."/>
            <person name="Floch G.L."/>
            <person name="Makela M.R."/>
            <person name="Henrissat B."/>
            <person name="Grigoriev I.V."/>
            <person name="Crouch J.A."/>
            <person name="De Vries R.P."/>
            <person name="Sukno S.A."/>
            <person name="Thon M.R."/>
        </authorList>
    </citation>
    <scope>NUCLEOTIDE SEQUENCE</scope>
    <source>
        <strain evidence="3">CBS 112980</strain>
    </source>
</reference>
<dbReference type="GeneID" id="85393025"/>
<organism evidence="3 4">
    <name type="scientific">Glomerella acutata</name>
    <name type="common">Colletotrichum acutatum</name>
    <dbReference type="NCBI Taxonomy" id="27357"/>
    <lineage>
        <taxon>Eukaryota</taxon>
        <taxon>Fungi</taxon>
        <taxon>Dikarya</taxon>
        <taxon>Ascomycota</taxon>
        <taxon>Pezizomycotina</taxon>
        <taxon>Sordariomycetes</taxon>
        <taxon>Hypocreomycetidae</taxon>
        <taxon>Glomerellales</taxon>
        <taxon>Glomerellaceae</taxon>
        <taxon>Colletotrichum</taxon>
        <taxon>Colletotrichum acutatum species complex</taxon>
    </lineage>
</organism>
<accession>A0AAD8UFI2</accession>
<keyword evidence="1" id="KW-0175">Coiled coil</keyword>
<keyword evidence="4" id="KW-1185">Reference proteome</keyword>
<evidence type="ECO:0000313" key="3">
    <source>
        <dbReference type="EMBL" id="KAK1716703.1"/>
    </source>
</evidence>
<protein>
    <submittedName>
        <fullName evidence="3">Uncharacterized protein</fullName>
    </submittedName>
</protein>